<dbReference type="Proteomes" id="UP000308199">
    <property type="component" value="Unassembled WGS sequence"/>
</dbReference>
<dbReference type="Pfam" id="PF20152">
    <property type="entry name" value="DUF6534"/>
    <property type="match status" value="1"/>
</dbReference>
<feature type="domain" description="DUF6534" evidence="2">
    <location>
        <begin position="171"/>
        <end position="255"/>
    </location>
</feature>
<feature type="transmembrane region" description="Helical" evidence="1">
    <location>
        <begin position="203"/>
        <end position="225"/>
    </location>
</feature>
<evidence type="ECO:0000313" key="4">
    <source>
        <dbReference type="Proteomes" id="UP000308199"/>
    </source>
</evidence>
<reference evidence="3 4" key="1">
    <citation type="submission" date="2019-02" db="EMBL/GenBank/DDBJ databases">
        <title>Genome sequencing of the rare red list fungi Phellinidium pouzarii.</title>
        <authorList>
            <person name="Buettner E."/>
            <person name="Kellner H."/>
        </authorList>
    </citation>
    <scope>NUCLEOTIDE SEQUENCE [LARGE SCALE GENOMIC DNA]</scope>
    <source>
        <strain evidence="3 4">DSM 108285</strain>
    </source>
</reference>
<keyword evidence="1" id="KW-0472">Membrane</keyword>
<proteinExistence type="predicted"/>
<evidence type="ECO:0000259" key="2">
    <source>
        <dbReference type="Pfam" id="PF20152"/>
    </source>
</evidence>
<keyword evidence="1" id="KW-0812">Transmembrane</keyword>
<dbReference type="InterPro" id="IPR045339">
    <property type="entry name" value="DUF6534"/>
</dbReference>
<evidence type="ECO:0000313" key="3">
    <source>
        <dbReference type="EMBL" id="THH04707.1"/>
    </source>
</evidence>
<dbReference type="PANTHER" id="PTHR40465">
    <property type="entry name" value="CHROMOSOME 1, WHOLE GENOME SHOTGUN SEQUENCE"/>
    <property type="match status" value="1"/>
</dbReference>
<protein>
    <recommendedName>
        <fullName evidence="2">DUF6534 domain-containing protein</fullName>
    </recommendedName>
</protein>
<organism evidence="3 4">
    <name type="scientific">Phellinidium pouzarii</name>
    <dbReference type="NCBI Taxonomy" id="167371"/>
    <lineage>
        <taxon>Eukaryota</taxon>
        <taxon>Fungi</taxon>
        <taxon>Dikarya</taxon>
        <taxon>Basidiomycota</taxon>
        <taxon>Agaricomycotina</taxon>
        <taxon>Agaricomycetes</taxon>
        <taxon>Hymenochaetales</taxon>
        <taxon>Hymenochaetaceae</taxon>
        <taxon>Phellinidium</taxon>
    </lineage>
</organism>
<dbReference type="PANTHER" id="PTHR40465:SF1">
    <property type="entry name" value="DUF6534 DOMAIN-CONTAINING PROTEIN"/>
    <property type="match status" value="1"/>
</dbReference>
<dbReference type="EMBL" id="SGPK01000318">
    <property type="protein sequence ID" value="THH04707.1"/>
    <property type="molecule type" value="Genomic_DNA"/>
</dbReference>
<keyword evidence="1" id="KW-1133">Transmembrane helix</keyword>
<feature type="transmembrane region" description="Helical" evidence="1">
    <location>
        <begin position="22"/>
        <end position="45"/>
    </location>
</feature>
<gene>
    <name evidence="3" type="ORF">EW145_g5320</name>
</gene>
<evidence type="ECO:0000256" key="1">
    <source>
        <dbReference type="SAM" id="Phobius"/>
    </source>
</evidence>
<name>A0A4S4L0X5_9AGAM</name>
<accession>A0A4S4L0X5</accession>
<feature type="transmembrane region" description="Helical" evidence="1">
    <location>
        <begin position="160"/>
        <end position="183"/>
    </location>
</feature>
<feature type="transmembrane region" description="Helical" evidence="1">
    <location>
        <begin position="121"/>
        <end position="140"/>
    </location>
</feature>
<sequence>MLIADMSTTDGAPPALKLDNSFGVLFIAFVLTTALWGAGTIQFYYYCDSVDVRWRKLLVTCVWILNTAHQVCIIQPLYVDFVKNFNNILALTRIDKLTNDTIILSAFINALVQALFVLRIWYCVVICLVIAQFTASAVYFSKQGVLAVEGNIQLVSTVSVETAATAIIPITEIVIAGVLVYLLRSIRSGFERTGSVLRRLIIYTINTSLVIGLCALAALITGFVLPDTSLYSLFLFIIPKLYMNCLLASLNSRQSLRSTAEATDEYGMKVLVNPVRSYPTIKFERGVINSTISARVLEIQNETETTVDNETQSVSSQNMETIPTTVDDRSMIKH</sequence>
<dbReference type="AlphaFoldDB" id="A0A4S4L0X5"/>
<comment type="caution">
    <text evidence="3">The sequence shown here is derived from an EMBL/GenBank/DDBJ whole genome shotgun (WGS) entry which is preliminary data.</text>
</comment>
<feature type="transmembrane region" description="Helical" evidence="1">
    <location>
        <begin position="231"/>
        <end position="250"/>
    </location>
</feature>
<dbReference type="OrthoDB" id="2535105at2759"/>
<keyword evidence="4" id="KW-1185">Reference proteome</keyword>